<dbReference type="Proteomes" id="UP000756921">
    <property type="component" value="Unassembled WGS sequence"/>
</dbReference>
<proteinExistence type="inferred from homology"/>
<dbReference type="Gene3D" id="3.40.50.1820">
    <property type="entry name" value="alpha/beta hydrolase"/>
    <property type="match status" value="1"/>
</dbReference>
<accession>A0A9P6GLQ0</accession>
<feature type="region of interest" description="Disordered" evidence="3">
    <location>
        <begin position="1"/>
        <end position="34"/>
    </location>
</feature>
<name>A0A9P6GLQ0_9PLEO</name>
<feature type="compositionally biased region" description="Polar residues" evidence="3">
    <location>
        <begin position="1"/>
        <end position="10"/>
    </location>
</feature>
<comment type="caution">
    <text evidence="5">The sequence shown here is derived from an EMBL/GenBank/DDBJ whole genome shotgun (WGS) entry which is preliminary data.</text>
</comment>
<dbReference type="PANTHER" id="PTHR43329">
    <property type="entry name" value="EPOXIDE HYDROLASE"/>
    <property type="match status" value="1"/>
</dbReference>
<comment type="similarity">
    <text evidence="2">Belongs to the AB hydrolase superfamily. Epoxide hydrolase family.</text>
</comment>
<gene>
    <name evidence="5" type="ORF">PMIN01_04208</name>
</gene>
<dbReference type="EMBL" id="WJXW01000004">
    <property type="protein sequence ID" value="KAF9736429.1"/>
    <property type="molecule type" value="Genomic_DNA"/>
</dbReference>
<dbReference type="Pfam" id="PF00561">
    <property type="entry name" value="Abhydrolase_1"/>
    <property type="match status" value="1"/>
</dbReference>
<keyword evidence="6" id="KW-1185">Reference proteome</keyword>
<evidence type="ECO:0000256" key="3">
    <source>
        <dbReference type="SAM" id="MobiDB-lite"/>
    </source>
</evidence>
<dbReference type="AlphaFoldDB" id="A0A9P6GLQ0"/>
<keyword evidence="1 5" id="KW-0378">Hydrolase</keyword>
<dbReference type="SUPFAM" id="SSF53474">
    <property type="entry name" value="alpha/beta-Hydrolases"/>
    <property type="match status" value="1"/>
</dbReference>
<evidence type="ECO:0000313" key="6">
    <source>
        <dbReference type="Proteomes" id="UP000756921"/>
    </source>
</evidence>
<evidence type="ECO:0000259" key="4">
    <source>
        <dbReference type="Pfam" id="PF00561"/>
    </source>
</evidence>
<protein>
    <submittedName>
        <fullName evidence="5">Epoxide hydrolase</fullName>
    </submittedName>
</protein>
<dbReference type="GO" id="GO:0016787">
    <property type="term" value="F:hydrolase activity"/>
    <property type="evidence" value="ECO:0007669"/>
    <property type="project" value="UniProtKB-KW"/>
</dbReference>
<dbReference type="OrthoDB" id="408373at2759"/>
<dbReference type="InterPro" id="IPR029058">
    <property type="entry name" value="AB_hydrolase_fold"/>
</dbReference>
<dbReference type="InterPro" id="IPR000073">
    <property type="entry name" value="AB_hydrolase_1"/>
</dbReference>
<evidence type="ECO:0000256" key="2">
    <source>
        <dbReference type="ARBA" id="ARBA00038334"/>
    </source>
</evidence>
<evidence type="ECO:0000256" key="1">
    <source>
        <dbReference type="ARBA" id="ARBA00022801"/>
    </source>
</evidence>
<dbReference type="PRINTS" id="PR00412">
    <property type="entry name" value="EPOXHYDRLASE"/>
</dbReference>
<feature type="domain" description="AB hydrolase-1" evidence="4">
    <location>
        <begin position="67"/>
        <end position="393"/>
    </location>
</feature>
<dbReference type="InterPro" id="IPR000639">
    <property type="entry name" value="Epox_hydrolase-like"/>
</dbReference>
<reference evidence="5" key="1">
    <citation type="journal article" date="2020" name="Mol. Plant Microbe Interact.">
        <title>Genome Sequence of the Biocontrol Agent Coniothyrium minitans strain Conio (IMI 134523).</title>
        <authorList>
            <person name="Patel D."/>
            <person name="Shittu T.A."/>
            <person name="Baroncelli R."/>
            <person name="Muthumeenakshi S."/>
            <person name="Osborne T.H."/>
            <person name="Janganan T.K."/>
            <person name="Sreenivasaprasad S."/>
        </authorList>
    </citation>
    <scope>NUCLEOTIDE SEQUENCE</scope>
    <source>
        <strain evidence="5">Conio</strain>
    </source>
</reference>
<evidence type="ECO:0000313" key="5">
    <source>
        <dbReference type="EMBL" id="KAF9736429.1"/>
    </source>
</evidence>
<organism evidence="5 6">
    <name type="scientific">Paraphaeosphaeria minitans</name>
    <dbReference type="NCBI Taxonomy" id="565426"/>
    <lineage>
        <taxon>Eukaryota</taxon>
        <taxon>Fungi</taxon>
        <taxon>Dikarya</taxon>
        <taxon>Ascomycota</taxon>
        <taxon>Pezizomycotina</taxon>
        <taxon>Dothideomycetes</taxon>
        <taxon>Pleosporomycetidae</taxon>
        <taxon>Pleosporales</taxon>
        <taxon>Massarineae</taxon>
        <taxon>Didymosphaeriaceae</taxon>
        <taxon>Paraphaeosphaeria</taxon>
    </lineage>
</organism>
<sequence>MPQPAHSTARSPLAPLPPSDNITEHRRSPLPPLPLPHGVTQHLLHCPSAGLTFHLLEAGHAPEEQKPLVLLVHGYPELAFSWRKVMPALADAGYYVVAFDQRGYGRTTGWDDSPFPKTNMADFTVTNLVRDVVVLVHALGYRAVECIVGHDFGAVTSSMCAWMRPDLFRSVVMMSHPFKEHPGLPFDVLHGEPATTPPPQLDVQKDLAKLPEPRKHYKWYNATSTAALHWYSPNQGLAAFLRGYWHVKSADWGGNDPQPLTAWSAAELAKMPLYYIMPFAKSMPETIELMMQGEDAEKSKRWLSDEALHVYVQEWRRTGFQGGLNWYRTMTDPERKKDLDLFAGRKIECPSIFISGAKDWGNYQEPGALEGFPKTCLQFKGVRMIEGAGHWPQQEQPEAVVKELLEFLEVHV</sequence>